<dbReference type="InterPro" id="IPR042213">
    <property type="entry name" value="NBD_C_sf"/>
</dbReference>
<dbReference type="Gene3D" id="3.40.50.10840">
    <property type="entry name" value="Putative sugar-binding, N-terminal domain"/>
    <property type="match status" value="1"/>
</dbReference>
<feature type="domain" description="Four-carbon acid sugar kinase nucleotide binding" evidence="8">
    <location>
        <begin position="239"/>
        <end position="391"/>
    </location>
</feature>
<dbReference type="Proteomes" id="UP000192391">
    <property type="component" value="Chromosome"/>
</dbReference>
<dbReference type="Pfam" id="PF07005">
    <property type="entry name" value="SBD_N"/>
    <property type="match status" value="1"/>
</dbReference>
<evidence type="ECO:0000313" key="10">
    <source>
        <dbReference type="Proteomes" id="UP000192391"/>
    </source>
</evidence>
<evidence type="ECO:0000256" key="3">
    <source>
        <dbReference type="ARBA" id="ARBA00022741"/>
    </source>
</evidence>
<proteinExistence type="inferred from homology"/>
<evidence type="ECO:0008006" key="11">
    <source>
        <dbReference type="Google" id="ProtNLM"/>
    </source>
</evidence>
<evidence type="ECO:0000259" key="8">
    <source>
        <dbReference type="Pfam" id="PF17042"/>
    </source>
</evidence>
<name>A0AAC9W3X2_EUBLI</name>
<organism evidence="9 10">
    <name type="scientific">Eubacterium limosum</name>
    <dbReference type="NCBI Taxonomy" id="1736"/>
    <lineage>
        <taxon>Bacteria</taxon>
        <taxon>Bacillati</taxon>
        <taxon>Bacillota</taxon>
        <taxon>Clostridia</taxon>
        <taxon>Eubacteriales</taxon>
        <taxon>Eubacteriaceae</taxon>
        <taxon>Eubacterium</taxon>
    </lineage>
</organism>
<keyword evidence="3" id="KW-0547">Nucleotide-binding</keyword>
<dbReference type="Gene3D" id="3.40.980.20">
    <property type="entry name" value="Four-carbon acid sugar kinase, nucleotide binding domain"/>
    <property type="match status" value="1"/>
</dbReference>
<dbReference type="InterPro" id="IPR031475">
    <property type="entry name" value="NBD_C"/>
</dbReference>
<dbReference type="Pfam" id="PF17042">
    <property type="entry name" value="NBD_C"/>
    <property type="match status" value="1"/>
</dbReference>
<gene>
    <name evidence="9" type="ORF">B2M23_16955</name>
</gene>
<dbReference type="RefSeq" id="WP_038352403.1">
    <property type="nucleotide sequence ID" value="NZ_CP019962.1"/>
</dbReference>
<dbReference type="AlphaFoldDB" id="A0AAC9W3X2"/>
<keyword evidence="2" id="KW-0808">Transferase</keyword>
<evidence type="ECO:0000256" key="4">
    <source>
        <dbReference type="ARBA" id="ARBA00022777"/>
    </source>
</evidence>
<dbReference type="SUPFAM" id="SSF142764">
    <property type="entry name" value="YgbK-like"/>
    <property type="match status" value="1"/>
</dbReference>
<feature type="domain" description="Four-carbon acid sugar kinase N-terminal" evidence="7">
    <location>
        <begin position="4"/>
        <end position="216"/>
    </location>
</feature>
<keyword evidence="5" id="KW-0067">ATP-binding</keyword>
<evidence type="ECO:0000256" key="1">
    <source>
        <dbReference type="ARBA" id="ARBA00005715"/>
    </source>
</evidence>
<keyword evidence="4" id="KW-0418">Kinase</keyword>
<evidence type="ECO:0000256" key="6">
    <source>
        <dbReference type="ARBA" id="ARBA00023277"/>
    </source>
</evidence>
<evidence type="ECO:0000259" key="7">
    <source>
        <dbReference type="Pfam" id="PF07005"/>
    </source>
</evidence>
<accession>A0AAC9W3X2</accession>
<dbReference type="InterPro" id="IPR037051">
    <property type="entry name" value="4-carb_acid_sugar_kinase_N_sf"/>
</dbReference>
<dbReference type="GO" id="GO:0005524">
    <property type="term" value="F:ATP binding"/>
    <property type="evidence" value="ECO:0007669"/>
    <property type="project" value="UniProtKB-KW"/>
</dbReference>
<sequence>MIRLVVLADDFTGALDTGIQFGKLGINTIVTQQVDACMCAGSDCEVLVINTESRHLTKEKAGQRLYEISDSIKKAGVPFLYKKIDSTLRGNIGAELYGCMKGMKAEQVMLVPAYPENKRYTWGGLQYIDKTPLSETTFAQDPFNPVISSRVSEIIHSQCAIPVYEIPVTGLARLDLEAEGIYVFDAGSQREMEKIAGQLKVFSHLSVFSGCAGFAAFLPSLLEMKTQATKALKMPRPLLLMCGSICPVSARQLEQAKALGIPLFKLSDYLDLSENGYQGLNRLFRDMESQAGHTMILASSDVESESPFRPGHSSERALIADRLGYITKLAAETFGYKDLAVFGGDTLLAVLNHLKLSELRPVEEIEPGVVLSETGGYRVISKAGGLGREDVVERMLAYTGAVL</sequence>
<dbReference type="InterPro" id="IPR010737">
    <property type="entry name" value="4-carb_acid_sugar_kinase_N"/>
</dbReference>
<protein>
    <recommendedName>
        <fullName evidence="11">Four-carbon acid sugar kinase family protein</fullName>
    </recommendedName>
</protein>
<reference evidence="10" key="1">
    <citation type="journal article" date="2017" name="Sci. Rep.">
        <title>Determination of the Genome and Primary Transcriptome of Syngas Fermenting Eubacterium limosum ATCC 8486.</title>
        <authorList>
            <person name="Song Y."/>
            <person name="Shin J."/>
            <person name="Jeong Y."/>
            <person name="Jin S."/>
            <person name="Lee J.K."/>
            <person name="Kim D.R."/>
            <person name="Kim S.C."/>
            <person name="Cho S."/>
            <person name="Cho B.K."/>
        </authorList>
    </citation>
    <scope>NUCLEOTIDE SEQUENCE [LARGE SCALE GENOMIC DNA]</scope>
    <source>
        <strain evidence="10">ATCC 8486</strain>
    </source>
</reference>
<evidence type="ECO:0000313" key="9">
    <source>
        <dbReference type="EMBL" id="ARD67120.1"/>
    </source>
</evidence>
<dbReference type="KEGG" id="elim:B2M23_16955"/>
<dbReference type="EMBL" id="CP019962">
    <property type="protein sequence ID" value="ARD67120.1"/>
    <property type="molecule type" value="Genomic_DNA"/>
</dbReference>
<keyword evidence="6" id="KW-0119">Carbohydrate metabolism</keyword>
<dbReference type="GO" id="GO:0016301">
    <property type="term" value="F:kinase activity"/>
    <property type="evidence" value="ECO:0007669"/>
    <property type="project" value="UniProtKB-KW"/>
</dbReference>
<evidence type="ECO:0000256" key="5">
    <source>
        <dbReference type="ARBA" id="ARBA00022840"/>
    </source>
</evidence>
<comment type="similarity">
    <text evidence="1">Belongs to the four-carbon acid sugar kinase family.</text>
</comment>
<evidence type="ECO:0000256" key="2">
    <source>
        <dbReference type="ARBA" id="ARBA00022679"/>
    </source>
</evidence>